<proteinExistence type="predicted"/>
<comment type="caution">
    <text evidence="1">The sequence shown here is derived from an EMBL/GenBank/DDBJ whole genome shotgun (WGS) entry which is preliminary data.</text>
</comment>
<dbReference type="EMBL" id="JBHTIT010000001">
    <property type="protein sequence ID" value="MFD0948831.1"/>
    <property type="molecule type" value="Genomic_DNA"/>
</dbReference>
<reference evidence="2" key="1">
    <citation type="journal article" date="2019" name="Int. J. Syst. Evol. Microbiol.">
        <title>The Global Catalogue of Microorganisms (GCM) 10K type strain sequencing project: providing services to taxonomists for standard genome sequencing and annotation.</title>
        <authorList>
            <consortium name="The Broad Institute Genomics Platform"/>
            <consortium name="The Broad Institute Genome Sequencing Center for Infectious Disease"/>
            <person name="Wu L."/>
            <person name="Ma J."/>
        </authorList>
    </citation>
    <scope>NUCLEOTIDE SEQUENCE [LARGE SCALE GENOMIC DNA]</scope>
    <source>
        <strain evidence="2">CCUG 63419</strain>
    </source>
</reference>
<evidence type="ECO:0000313" key="2">
    <source>
        <dbReference type="Proteomes" id="UP001597044"/>
    </source>
</evidence>
<gene>
    <name evidence="1" type="ORF">ACFQ0F_00220</name>
</gene>
<accession>A0ABW3HGI4</accession>
<dbReference type="Pfam" id="PF06945">
    <property type="entry name" value="DUF1289"/>
    <property type="match status" value="1"/>
</dbReference>
<dbReference type="PANTHER" id="PTHR35175">
    <property type="entry name" value="DUF1289 DOMAIN-CONTAINING PROTEIN"/>
    <property type="match status" value="1"/>
</dbReference>
<dbReference type="RefSeq" id="WP_340675187.1">
    <property type="nucleotide sequence ID" value="NZ_JBHTIT010000001.1"/>
</dbReference>
<name>A0ABW3HGI4_9GAMM</name>
<protein>
    <submittedName>
        <fullName evidence="1">DUF1289 domain-containing protein</fullName>
    </submittedName>
</protein>
<sequence>MPFETVPTPCVGICSTTYGDIVCRGCRRYLHEVVEWNRYSAEQKRLIWHRLDGLLTQIMPRYFEIIDAQLLRQTLDQLRLSYRFEATPWTWLQILLKNAARQLSDLTPYGVRRLDTSAMSLYELKELMNVELHTLASAYYERDLLRALQF</sequence>
<organism evidence="1 2">
    <name type="scientific">Paraperlucidibaca wandonensis</name>
    <dbReference type="NCBI Taxonomy" id="1268273"/>
    <lineage>
        <taxon>Bacteria</taxon>
        <taxon>Pseudomonadati</taxon>
        <taxon>Pseudomonadota</taxon>
        <taxon>Gammaproteobacteria</taxon>
        <taxon>Moraxellales</taxon>
        <taxon>Moraxellaceae</taxon>
        <taxon>Paraperlucidibaca</taxon>
    </lineage>
</organism>
<dbReference type="Proteomes" id="UP001597044">
    <property type="component" value="Unassembled WGS sequence"/>
</dbReference>
<dbReference type="PANTHER" id="PTHR35175:SF1">
    <property type="entry name" value="OXIDOREDUCTASE"/>
    <property type="match status" value="1"/>
</dbReference>
<keyword evidence="2" id="KW-1185">Reference proteome</keyword>
<dbReference type="InterPro" id="IPR010710">
    <property type="entry name" value="DUF1289"/>
</dbReference>
<evidence type="ECO:0000313" key="1">
    <source>
        <dbReference type="EMBL" id="MFD0948831.1"/>
    </source>
</evidence>